<reference evidence="1" key="1">
    <citation type="journal article" date="2020" name="Nature">
        <title>Giant virus diversity and host interactions through global metagenomics.</title>
        <authorList>
            <person name="Schulz F."/>
            <person name="Roux S."/>
            <person name="Paez-Espino D."/>
            <person name="Jungbluth S."/>
            <person name="Walsh D.A."/>
            <person name="Denef V.J."/>
            <person name="McMahon K.D."/>
            <person name="Konstantinidis K.T."/>
            <person name="Eloe-Fadrosh E.A."/>
            <person name="Kyrpides N.C."/>
            <person name="Woyke T."/>
        </authorList>
    </citation>
    <scope>NUCLEOTIDE SEQUENCE</scope>
    <source>
        <strain evidence="1">GVMAG-M-3300009182-46</strain>
    </source>
</reference>
<evidence type="ECO:0000313" key="1">
    <source>
        <dbReference type="EMBL" id="QHT36219.1"/>
    </source>
</evidence>
<accession>A0A6C0F6M4</accession>
<protein>
    <submittedName>
        <fullName evidence="1">Uncharacterized protein</fullName>
    </submittedName>
</protein>
<sequence length="148" mass="17414">MDALKNEEKTNLDLGIPIYNVNHSSVYKRIEKDFLNRDDYSKEEVLMLCDHTYRMEILNVFGMIAFNEAEMNEKTSMLYNNCKTNEELMSCAKVLTSVENDLEVGFRLFFSYDYFYLAHKCIVEFLTNQQISKENLNNFLLKVNKNSA</sequence>
<organism evidence="1">
    <name type="scientific">viral metagenome</name>
    <dbReference type="NCBI Taxonomy" id="1070528"/>
    <lineage>
        <taxon>unclassified sequences</taxon>
        <taxon>metagenomes</taxon>
        <taxon>organismal metagenomes</taxon>
    </lineage>
</organism>
<proteinExistence type="predicted"/>
<dbReference type="EMBL" id="MN739032">
    <property type="protein sequence ID" value="QHT36219.1"/>
    <property type="molecule type" value="Genomic_DNA"/>
</dbReference>
<dbReference type="AlphaFoldDB" id="A0A6C0F6M4"/>
<name>A0A6C0F6M4_9ZZZZ</name>